<accession>A0A450V9H3</accession>
<dbReference type="InterPro" id="IPR029058">
    <property type="entry name" value="AB_hydrolase_fold"/>
</dbReference>
<gene>
    <name evidence="1" type="ORF">BECKLFY1418A_GA0070994_11483</name>
</gene>
<dbReference type="EMBL" id="CAADFH010000148">
    <property type="protein sequence ID" value="VFK01465.1"/>
    <property type="molecule type" value="Genomic_DNA"/>
</dbReference>
<dbReference type="AlphaFoldDB" id="A0A450V9H3"/>
<name>A0A450V9H3_9GAMM</name>
<reference evidence="1" key="1">
    <citation type="submission" date="2019-02" db="EMBL/GenBank/DDBJ databases">
        <authorList>
            <person name="Gruber-Vodicka R. H."/>
            <person name="Seah K. B. B."/>
        </authorList>
    </citation>
    <scope>NUCLEOTIDE SEQUENCE</scope>
    <source>
        <strain evidence="1">BECK_M6</strain>
    </source>
</reference>
<evidence type="ECO:0000313" key="1">
    <source>
        <dbReference type="EMBL" id="VFK01465.1"/>
    </source>
</evidence>
<dbReference type="SUPFAM" id="SSF53474">
    <property type="entry name" value="alpha/beta-Hydrolases"/>
    <property type="match status" value="1"/>
</dbReference>
<dbReference type="Gene3D" id="3.40.50.1820">
    <property type="entry name" value="alpha/beta hydrolase"/>
    <property type="match status" value="1"/>
</dbReference>
<sequence length="134" mass="15766">MMHLARYDEAPVALVPGRASHTDSTSALRQTEFLETHRSRIFNVECKSRFFRFHNNNDIVTRAPARAMGYSHVGTYLYISEEKTIHREPGFWFRFIEHFDGAFSALKEQGLDSIKDHDMNRYLRAIEKWDVKNN</sequence>
<organism evidence="1">
    <name type="scientific">Candidatus Kentrum sp. LFY</name>
    <dbReference type="NCBI Taxonomy" id="2126342"/>
    <lineage>
        <taxon>Bacteria</taxon>
        <taxon>Pseudomonadati</taxon>
        <taxon>Pseudomonadota</taxon>
        <taxon>Gammaproteobacteria</taxon>
        <taxon>Candidatus Kentrum</taxon>
    </lineage>
</organism>
<protein>
    <submittedName>
        <fullName evidence="1">Uncharacterized protein</fullName>
    </submittedName>
</protein>
<dbReference type="CDD" id="cd00741">
    <property type="entry name" value="Lipase"/>
    <property type="match status" value="1"/>
</dbReference>
<proteinExistence type="predicted"/>